<keyword evidence="3" id="KW-0597">Phosphoprotein</keyword>
<sequence length="542" mass="59194">MSHSDIEDVLPVTPLQEGLYFEWLYREGEEGSYVLQDTLEFEGALDPERLADAATAVFARHPALRSGFWMRPGTGQLVQVVGRAAPQTVTTVDLTGVVEERRESELAALLAGEQRSQHELAKPPLLRCVLVRLGTERHVLALTYHHILLDGWSGALLLEEVVDAYGHSLTPAEVTALPNPYRAYGSWLAGQDRAAAERAWRDHLSGYRPVARLAPGAVGNTALDARHLKRRMDRHATERLRAWTREGSLTLNTLVQTAWTMVLGRLRDSDDIVIGRTVGGRPAELPGSDRMIGMFANTVPARARLDPAETVGHLCGRLQREQARLVRHEFMGLGAIQRLCGLRELCDTGYAFQNFPGTPRRPRQHDHGLRITPGGENTPHYPLALTASCDDGELTTRLTYAGSLFEQAVMERLASALPLVLDRIVTDPQARVGEFDDLGIGLLARAEEAPDGGRGASGPTETGTARALIGLLSEILHVPEARLGTDDDFFELGGGSLQAAHLSIKVQRTLGLELSVRQIFDHPVIGDMAQVCAAQPAQPGQE</sequence>
<evidence type="ECO:0000313" key="5">
    <source>
        <dbReference type="EMBL" id="XDQ40246.1"/>
    </source>
</evidence>
<evidence type="ECO:0000256" key="3">
    <source>
        <dbReference type="ARBA" id="ARBA00022553"/>
    </source>
</evidence>
<dbReference type="GO" id="GO:0008610">
    <property type="term" value="P:lipid biosynthetic process"/>
    <property type="evidence" value="ECO:0007669"/>
    <property type="project" value="UniProtKB-ARBA"/>
</dbReference>
<protein>
    <submittedName>
        <fullName evidence="5">Condensation domain-containing protein</fullName>
    </submittedName>
</protein>
<feature type="domain" description="Carrier" evidence="4">
    <location>
        <begin position="459"/>
        <end position="536"/>
    </location>
</feature>
<dbReference type="SUPFAM" id="SSF47336">
    <property type="entry name" value="ACP-like"/>
    <property type="match status" value="1"/>
</dbReference>
<reference evidence="5" key="1">
    <citation type="submission" date="2024-07" db="EMBL/GenBank/DDBJ databases">
        <authorList>
            <person name="Yu S.T."/>
        </authorList>
    </citation>
    <scope>NUCLEOTIDE SEQUENCE</scope>
    <source>
        <strain evidence="5">R28</strain>
    </source>
</reference>
<dbReference type="PANTHER" id="PTHR45527:SF1">
    <property type="entry name" value="FATTY ACID SYNTHASE"/>
    <property type="match status" value="1"/>
</dbReference>
<dbReference type="GO" id="GO:0031177">
    <property type="term" value="F:phosphopantetheine binding"/>
    <property type="evidence" value="ECO:0007669"/>
    <property type="project" value="InterPro"/>
</dbReference>
<evidence type="ECO:0000256" key="2">
    <source>
        <dbReference type="ARBA" id="ARBA00022450"/>
    </source>
</evidence>
<name>A0AB39QBQ9_9ACTN</name>
<dbReference type="Gene3D" id="3.30.559.30">
    <property type="entry name" value="Nonribosomal peptide synthetase, condensation domain"/>
    <property type="match status" value="1"/>
</dbReference>
<gene>
    <name evidence="5" type="ORF">AB5J49_46825</name>
</gene>
<accession>A0AB39QBQ9</accession>
<dbReference type="InterPro" id="IPR023213">
    <property type="entry name" value="CAT-like_dom_sf"/>
</dbReference>
<dbReference type="InterPro" id="IPR009081">
    <property type="entry name" value="PP-bd_ACP"/>
</dbReference>
<evidence type="ECO:0000256" key="1">
    <source>
        <dbReference type="ARBA" id="ARBA00001957"/>
    </source>
</evidence>
<dbReference type="SUPFAM" id="SSF52777">
    <property type="entry name" value="CoA-dependent acyltransferases"/>
    <property type="match status" value="2"/>
</dbReference>
<proteinExistence type="predicted"/>
<dbReference type="Pfam" id="PF00550">
    <property type="entry name" value="PP-binding"/>
    <property type="match status" value="1"/>
</dbReference>
<dbReference type="Pfam" id="PF00668">
    <property type="entry name" value="Condensation"/>
    <property type="match status" value="1"/>
</dbReference>
<dbReference type="PANTHER" id="PTHR45527">
    <property type="entry name" value="NONRIBOSOMAL PEPTIDE SYNTHETASE"/>
    <property type="match status" value="1"/>
</dbReference>
<dbReference type="GO" id="GO:0017000">
    <property type="term" value="P:antibiotic biosynthetic process"/>
    <property type="evidence" value="ECO:0007669"/>
    <property type="project" value="UniProtKB-ARBA"/>
</dbReference>
<dbReference type="InterPro" id="IPR036736">
    <property type="entry name" value="ACP-like_sf"/>
</dbReference>
<dbReference type="InterPro" id="IPR020806">
    <property type="entry name" value="PKS_PP-bd"/>
</dbReference>
<dbReference type="GO" id="GO:0005829">
    <property type="term" value="C:cytosol"/>
    <property type="evidence" value="ECO:0007669"/>
    <property type="project" value="TreeGrafter"/>
</dbReference>
<dbReference type="InterPro" id="IPR001242">
    <property type="entry name" value="Condensation_dom"/>
</dbReference>
<dbReference type="Gene3D" id="3.30.559.10">
    <property type="entry name" value="Chloramphenicol acetyltransferase-like domain"/>
    <property type="match status" value="1"/>
</dbReference>
<dbReference type="GO" id="GO:0043041">
    <property type="term" value="P:amino acid activation for nonribosomal peptide biosynthetic process"/>
    <property type="evidence" value="ECO:0007669"/>
    <property type="project" value="TreeGrafter"/>
</dbReference>
<dbReference type="RefSeq" id="WP_369174952.1">
    <property type="nucleotide sequence ID" value="NZ_CP163439.1"/>
</dbReference>
<comment type="cofactor">
    <cofactor evidence="1">
        <name>pantetheine 4'-phosphate</name>
        <dbReference type="ChEBI" id="CHEBI:47942"/>
    </cofactor>
</comment>
<dbReference type="AlphaFoldDB" id="A0AB39QBQ9"/>
<keyword evidence="2" id="KW-0596">Phosphopantetheine</keyword>
<dbReference type="GO" id="GO:0003824">
    <property type="term" value="F:catalytic activity"/>
    <property type="evidence" value="ECO:0007669"/>
    <property type="project" value="InterPro"/>
</dbReference>
<dbReference type="EMBL" id="CP163439">
    <property type="protein sequence ID" value="XDQ40246.1"/>
    <property type="molecule type" value="Genomic_DNA"/>
</dbReference>
<dbReference type="PROSITE" id="PS50075">
    <property type="entry name" value="CARRIER"/>
    <property type="match status" value="1"/>
</dbReference>
<dbReference type="SMART" id="SM00823">
    <property type="entry name" value="PKS_PP"/>
    <property type="match status" value="1"/>
</dbReference>
<evidence type="ECO:0000259" key="4">
    <source>
        <dbReference type="PROSITE" id="PS50075"/>
    </source>
</evidence>
<organism evidence="5">
    <name type="scientific">Streptomyces sp. R28</name>
    <dbReference type="NCBI Taxonomy" id="3238628"/>
    <lineage>
        <taxon>Bacteria</taxon>
        <taxon>Bacillati</taxon>
        <taxon>Actinomycetota</taxon>
        <taxon>Actinomycetes</taxon>
        <taxon>Kitasatosporales</taxon>
        <taxon>Streptomycetaceae</taxon>
        <taxon>Streptomyces</taxon>
    </lineage>
</organism>
<dbReference type="Gene3D" id="1.10.1200.10">
    <property type="entry name" value="ACP-like"/>
    <property type="match status" value="1"/>
</dbReference>
<dbReference type="GO" id="GO:0044550">
    <property type="term" value="P:secondary metabolite biosynthetic process"/>
    <property type="evidence" value="ECO:0007669"/>
    <property type="project" value="TreeGrafter"/>
</dbReference>